<reference evidence="1" key="2">
    <citation type="submission" date="2020-06" db="EMBL/GenBank/DDBJ databases">
        <title>Helianthus annuus Genome sequencing and assembly Release 2.</title>
        <authorList>
            <person name="Gouzy J."/>
            <person name="Langlade N."/>
            <person name="Munos S."/>
        </authorList>
    </citation>
    <scope>NUCLEOTIDE SEQUENCE</scope>
    <source>
        <tissue evidence="1">Leaves</tissue>
    </source>
</reference>
<keyword evidence="2" id="KW-1185">Reference proteome</keyword>
<name>A0A9K3E6J6_HELAN</name>
<dbReference type="AlphaFoldDB" id="A0A9K3E6J6"/>
<evidence type="ECO:0000313" key="1">
    <source>
        <dbReference type="EMBL" id="KAF5767688.1"/>
    </source>
</evidence>
<evidence type="ECO:0000313" key="2">
    <source>
        <dbReference type="Proteomes" id="UP000215914"/>
    </source>
</evidence>
<dbReference type="Gramene" id="mRNA:HanXRQr2_Chr14g0627321">
    <property type="protein sequence ID" value="mRNA:HanXRQr2_Chr14g0627321"/>
    <property type="gene ID" value="HanXRQr2_Chr14g0627321"/>
</dbReference>
<reference evidence="1" key="1">
    <citation type="journal article" date="2017" name="Nature">
        <title>The sunflower genome provides insights into oil metabolism, flowering and Asterid evolution.</title>
        <authorList>
            <person name="Badouin H."/>
            <person name="Gouzy J."/>
            <person name="Grassa C.J."/>
            <person name="Murat F."/>
            <person name="Staton S.E."/>
            <person name="Cottret L."/>
            <person name="Lelandais-Briere C."/>
            <person name="Owens G.L."/>
            <person name="Carrere S."/>
            <person name="Mayjonade B."/>
            <person name="Legrand L."/>
            <person name="Gill N."/>
            <person name="Kane N.C."/>
            <person name="Bowers J.E."/>
            <person name="Hubner S."/>
            <person name="Bellec A."/>
            <person name="Berard A."/>
            <person name="Berges H."/>
            <person name="Blanchet N."/>
            <person name="Boniface M.C."/>
            <person name="Brunel D."/>
            <person name="Catrice O."/>
            <person name="Chaidir N."/>
            <person name="Claudel C."/>
            <person name="Donnadieu C."/>
            <person name="Faraut T."/>
            <person name="Fievet G."/>
            <person name="Helmstetter N."/>
            <person name="King M."/>
            <person name="Knapp S.J."/>
            <person name="Lai Z."/>
            <person name="Le Paslier M.C."/>
            <person name="Lippi Y."/>
            <person name="Lorenzon L."/>
            <person name="Mandel J.R."/>
            <person name="Marage G."/>
            <person name="Marchand G."/>
            <person name="Marquand E."/>
            <person name="Bret-Mestries E."/>
            <person name="Morien E."/>
            <person name="Nambeesan S."/>
            <person name="Nguyen T."/>
            <person name="Pegot-Espagnet P."/>
            <person name="Pouilly N."/>
            <person name="Raftis F."/>
            <person name="Sallet E."/>
            <person name="Schiex T."/>
            <person name="Thomas J."/>
            <person name="Vandecasteele C."/>
            <person name="Vares D."/>
            <person name="Vear F."/>
            <person name="Vautrin S."/>
            <person name="Crespi M."/>
            <person name="Mangin B."/>
            <person name="Burke J.M."/>
            <person name="Salse J."/>
            <person name="Munos S."/>
            <person name="Vincourt P."/>
            <person name="Rieseberg L.H."/>
            <person name="Langlade N.B."/>
        </authorList>
    </citation>
    <scope>NUCLEOTIDE SEQUENCE</scope>
    <source>
        <tissue evidence="1">Leaves</tissue>
    </source>
</reference>
<gene>
    <name evidence="1" type="ORF">HanXRQr2_Chr14g0627321</name>
</gene>
<proteinExistence type="predicted"/>
<protein>
    <submittedName>
        <fullName evidence="1">Uncharacterized protein</fullName>
    </submittedName>
</protein>
<accession>A0A9K3E6J6</accession>
<organism evidence="1 2">
    <name type="scientific">Helianthus annuus</name>
    <name type="common">Common sunflower</name>
    <dbReference type="NCBI Taxonomy" id="4232"/>
    <lineage>
        <taxon>Eukaryota</taxon>
        <taxon>Viridiplantae</taxon>
        <taxon>Streptophyta</taxon>
        <taxon>Embryophyta</taxon>
        <taxon>Tracheophyta</taxon>
        <taxon>Spermatophyta</taxon>
        <taxon>Magnoliopsida</taxon>
        <taxon>eudicotyledons</taxon>
        <taxon>Gunneridae</taxon>
        <taxon>Pentapetalae</taxon>
        <taxon>asterids</taxon>
        <taxon>campanulids</taxon>
        <taxon>Asterales</taxon>
        <taxon>Asteraceae</taxon>
        <taxon>Asteroideae</taxon>
        <taxon>Heliantheae alliance</taxon>
        <taxon>Heliantheae</taxon>
        <taxon>Helianthus</taxon>
    </lineage>
</organism>
<sequence>MRLQLHRHERSRQREVNRILRRCFVTGVANMCWRRADMLPWNKLLE</sequence>
<dbReference type="Proteomes" id="UP000215914">
    <property type="component" value="Unassembled WGS sequence"/>
</dbReference>
<dbReference type="EMBL" id="MNCJ02000329">
    <property type="protein sequence ID" value="KAF5767688.1"/>
    <property type="molecule type" value="Genomic_DNA"/>
</dbReference>
<comment type="caution">
    <text evidence="1">The sequence shown here is derived from an EMBL/GenBank/DDBJ whole genome shotgun (WGS) entry which is preliminary data.</text>
</comment>